<evidence type="ECO:0000259" key="1">
    <source>
        <dbReference type="Pfam" id="PF00561"/>
    </source>
</evidence>
<protein>
    <submittedName>
        <fullName evidence="2">Arylesterase</fullName>
        <ecNumber evidence="2">3.1.1.2</ecNumber>
    </submittedName>
</protein>
<dbReference type="InterPro" id="IPR029058">
    <property type="entry name" value="AB_hydrolase_fold"/>
</dbReference>
<dbReference type="Pfam" id="PF00561">
    <property type="entry name" value="Abhydrolase_1"/>
    <property type="match status" value="1"/>
</dbReference>
<dbReference type="Gene3D" id="3.40.50.1820">
    <property type="entry name" value="alpha/beta hydrolase"/>
    <property type="match status" value="1"/>
</dbReference>
<dbReference type="STRING" id="180332.GCA_000797495_00743"/>
<dbReference type="GO" id="GO:0004064">
    <property type="term" value="F:arylesterase activity"/>
    <property type="evidence" value="ECO:0007669"/>
    <property type="project" value="UniProtKB-EC"/>
</dbReference>
<dbReference type="SUPFAM" id="SSF53474">
    <property type="entry name" value="alpha/beta-Hydrolases"/>
    <property type="match status" value="1"/>
</dbReference>
<dbReference type="RefSeq" id="WP_052377839.1">
    <property type="nucleotide sequence ID" value="NZ_CABMJZ010000040.1"/>
</dbReference>
<evidence type="ECO:0000313" key="2">
    <source>
        <dbReference type="EMBL" id="TLC98090.1"/>
    </source>
</evidence>
<dbReference type="InterPro" id="IPR000073">
    <property type="entry name" value="AB_hydrolase_1"/>
</dbReference>
<dbReference type="PANTHER" id="PTHR43798">
    <property type="entry name" value="MONOACYLGLYCEROL LIPASE"/>
    <property type="match status" value="1"/>
</dbReference>
<dbReference type="PANTHER" id="PTHR43798:SF33">
    <property type="entry name" value="HYDROLASE, PUTATIVE (AFU_ORTHOLOGUE AFUA_2G14860)-RELATED"/>
    <property type="match status" value="1"/>
</dbReference>
<evidence type="ECO:0000313" key="3">
    <source>
        <dbReference type="Proteomes" id="UP000306509"/>
    </source>
</evidence>
<dbReference type="Proteomes" id="UP000306509">
    <property type="component" value="Unassembled WGS sequence"/>
</dbReference>
<dbReference type="InterPro" id="IPR050266">
    <property type="entry name" value="AB_hydrolase_sf"/>
</dbReference>
<gene>
    <name evidence="2" type="ORF">DSM106044_05154</name>
</gene>
<feature type="domain" description="AB hydrolase-1" evidence="1">
    <location>
        <begin position="32"/>
        <end position="133"/>
    </location>
</feature>
<dbReference type="GO" id="GO:0016020">
    <property type="term" value="C:membrane"/>
    <property type="evidence" value="ECO:0007669"/>
    <property type="project" value="TreeGrafter"/>
</dbReference>
<dbReference type="AlphaFoldDB" id="A0A4U8Q0E5"/>
<accession>A0A4U8Q0E5</accession>
<keyword evidence="3" id="KW-1185">Reference proteome</keyword>
<dbReference type="EMBL" id="QGQD01000105">
    <property type="protein sequence ID" value="TLC98090.1"/>
    <property type="molecule type" value="Genomic_DNA"/>
</dbReference>
<dbReference type="EC" id="3.1.1.2" evidence="2"/>
<dbReference type="OrthoDB" id="9776303at2"/>
<sequence length="248" mass="27655">MIIIEALKDGYLNIHDAEIYYRIYGDSENENTILFIHGNGEDWTCFQRQLEVFSKDYRVITMDSRGHGRSMVSNTAITLKQIAKDAVMLLQKLGVTHAALIGFSDGANAALEIALNSTFKIDFLVLAGANLSPSGVKFTYQFPIMIGYYLCSFIAKFDKKALHNASILGLMVKEPRIHPEMLAKITVPALVIAGQHDMIKESHTKLIAHSLPKAQLKIIPGANHFVFGKWADETNHFILSCLKTPPKH</sequence>
<comment type="caution">
    <text evidence="2">The sequence shown here is derived from an EMBL/GenBank/DDBJ whole genome shotgun (WGS) entry which is preliminary data.</text>
</comment>
<proteinExistence type="predicted"/>
<reference evidence="2 3" key="1">
    <citation type="journal article" date="2019" name="Anaerobe">
        <title>Detection of Robinsoniella peoriensis in multiple bone samples of a trauma patient.</title>
        <authorList>
            <person name="Schrottner P."/>
            <person name="Hartwich K."/>
            <person name="Bunk B."/>
            <person name="Schober I."/>
            <person name="Helbig S."/>
            <person name="Rudolph W.W."/>
            <person name="Gunzer F."/>
        </authorList>
    </citation>
    <scope>NUCLEOTIDE SEQUENCE [LARGE SCALE GENOMIC DNA]</scope>
    <source>
        <strain evidence="2 3">DSM 106044</strain>
    </source>
</reference>
<keyword evidence="2" id="KW-0378">Hydrolase</keyword>
<organism evidence="2 3">
    <name type="scientific">Robinsoniella peoriensis</name>
    <dbReference type="NCBI Taxonomy" id="180332"/>
    <lineage>
        <taxon>Bacteria</taxon>
        <taxon>Bacillati</taxon>
        <taxon>Bacillota</taxon>
        <taxon>Clostridia</taxon>
        <taxon>Lachnospirales</taxon>
        <taxon>Lachnospiraceae</taxon>
        <taxon>Robinsoniella</taxon>
    </lineage>
</organism>
<name>A0A4U8Q0E5_9FIRM</name>